<dbReference type="RefSeq" id="WP_141959021.1">
    <property type="nucleotide sequence ID" value="NZ_VFOZ01000001.1"/>
</dbReference>
<evidence type="ECO:0000313" key="3">
    <source>
        <dbReference type="Proteomes" id="UP000316096"/>
    </source>
</evidence>
<dbReference type="InterPro" id="IPR000086">
    <property type="entry name" value="NUDIX_hydrolase_dom"/>
</dbReference>
<comment type="caution">
    <text evidence="2">The sequence shown here is derived from an EMBL/GenBank/DDBJ whole genome shotgun (WGS) entry which is preliminary data.</text>
</comment>
<dbReference type="Gene3D" id="3.90.79.10">
    <property type="entry name" value="Nucleoside Triphosphate Pyrophosphohydrolase"/>
    <property type="match status" value="1"/>
</dbReference>
<protein>
    <submittedName>
        <fullName evidence="2">8-oxo-dGTP pyrophosphatase MutT (NUDIX family)</fullName>
    </submittedName>
</protein>
<dbReference type="PROSITE" id="PS51462">
    <property type="entry name" value="NUDIX"/>
    <property type="match status" value="1"/>
</dbReference>
<dbReference type="SUPFAM" id="SSF55811">
    <property type="entry name" value="Nudix"/>
    <property type="match status" value="1"/>
</dbReference>
<dbReference type="EMBL" id="VFOZ01000001">
    <property type="protein sequence ID" value="TQL99888.1"/>
    <property type="molecule type" value="Genomic_DNA"/>
</dbReference>
<dbReference type="InterPro" id="IPR015797">
    <property type="entry name" value="NUDIX_hydrolase-like_dom_sf"/>
</dbReference>
<evidence type="ECO:0000313" key="2">
    <source>
        <dbReference type="EMBL" id="TQL99888.1"/>
    </source>
</evidence>
<feature type="domain" description="Nudix hydrolase" evidence="1">
    <location>
        <begin position="59"/>
        <end position="193"/>
    </location>
</feature>
<gene>
    <name evidence="2" type="ORF">FB559_5589</name>
</gene>
<reference evidence="2 3" key="1">
    <citation type="submission" date="2019-06" db="EMBL/GenBank/DDBJ databases">
        <title>Sequencing the genomes of 1000 actinobacteria strains.</title>
        <authorList>
            <person name="Klenk H.-P."/>
        </authorList>
    </citation>
    <scope>NUCLEOTIDE SEQUENCE [LARGE SCALE GENOMIC DNA]</scope>
    <source>
        <strain evidence="2 3">DSM 102200</strain>
    </source>
</reference>
<dbReference type="Pfam" id="PF00293">
    <property type="entry name" value="NUDIX"/>
    <property type="match status" value="1"/>
</dbReference>
<dbReference type="AlphaFoldDB" id="A0A543CS78"/>
<evidence type="ECO:0000259" key="1">
    <source>
        <dbReference type="PROSITE" id="PS51462"/>
    </source>
</evidence>
<organism evidence="2 3">
    <name type="scientific">Actinoallomurus bryophytorum</name>
    <dbReference type="NCBI Taxonomy" id="1490222"/>
    <lineage>
        <taxon>Bacteria</taxon>
        <taxon>Bacillati</taxon>
        <taxon>Actinomycetota</taxon>
        <taxon>Actinomycetes</taxon>
        <taxon>Streptosporangiales</taxon>
        <taxon>Thermomonosporaceae</taxon>
        <taxon>Actinoallomurus</taxon>
    </lineage>
</organism>
<proteinExistence type="predicted"/>
<dbReference type="OrthoDB" id="9764897at2"/>
<keyword evidence="3" id="KW-1185">Reference proteome</keyword>
<accession>A0A543CS78</accession>
<sequence>MSGLGDARRVPGDDRARLAGLVERVPPLDAEEAAHRDYVRAWIAGGAPLHRVRKPDVPKIHLVSYFVVVDPLRGRLLLVDHRGAGLRLPTGGHVEASDADPWATVRRECPEELGIEAAPLEATGTTPFFTSVARTRGHGPHTDVSLWYAVRAGAEEITGWDTREFAGIGWATPRQILGARPETLGPHLKRAVRRLTAITGTLGG</sequence>
<name>A0A543CS78_9ACTN</name>
<dbReference type="Proteomes" id="UP000316096">
    <property type="component" value="Unassembled WGS sequence"/>
</dbReference>